<comment type="caution">
    <text evidence="3">The sequence shown here is derived from an EMBL/GenBank/DDBJ whole genome shotgun (WGS) entry which is preliminary data.</text>
</comment>
<dbReference type="GO" id="GO:0008081">
    <property type="term" value="F:phosphoric diester hydrolase activity"/>
    <property type="evidence" value="ECO:0007669"/>
    <property type="project" value="InterPro"/>
</dbReference>
<dbReference type="CDD" id="cd08570">
    <property type="entry name" value="GDPD_YPL206cp_fungi"/>
    <property type="match status" value="1"/>
</dbReference>
<protein>
    <submittedName>
        <fullName evidence="3">PLC-like phosphodiesterase</fullName>
    </submittedName>
</protein>
<gene>
    <name evidence="3" type="ORF">NKR23_g1006</name>
</gene>
<feature type="domain" description="GP-PDE" evidence="2">
    <location>
        <begin position="42"/>
        <end position="281"/>
    </location>
</feature>
<keyword evidence="1" id="KW-1133">Transmembrane helix</keyword>
<dbReference type="Pfam" id="PF03009">
    <property type="entry name" value="GDPD"/>
    <property type="match status" value="1"/>
</dbReference>
<keyword evidence="1" id="KW-0812">Transmembrane</keyword>
<dbReference type="SUPFAM" id="SSF51695">
    <property type="entry name" value="PLC-like phosphodiesterases"/>
    <property type="match status" value="1"/>
</dbReference>
<dbReference type="Proteomes" id="UP001174694">
    <property type="component" value="Unassembled WGS sequence"/>
</dbReference>
<dbReference type="PANTHER" id="PTHR43805:SF1">
    <property type="entry name" value="GP-PDE DOMAIN-CONTAINING PROTEIN"/>
    <property type="match status" value="1"/>
</dbReference>
<dbReference type="AlphaFoldDB" id="A0AA38VPY7"/>
<keyword evidence="1" id="KW-0472">Membrane</keyword>
<accession>A0AA38VPY7</accession>
<evidence type="ECO:0000256" key="1">
    <source>
        <dbReference type="SAM" id="Phobius"/>
    </source>
</evidence>
<evidence type="ECO:0000313" key="3">
    <source>
        <dbReference type="EMBL" id="KAJ9156681.1"/>
    </source>
</evidence>
<dbReference type="PANTHER" id="PTHR43805">
    <property type="entry name" value="GLYCEROPHOSPHORYL DIESTER PHOSPHODIESTERASE"/>
    <property type="match status" value="1"/>
</dbReference>
<dbReference type="InterPro" id="IPR030395">
    <property type="entry name" value="GP_PDE_dom"/>
</dbReference>
<dbReference type="PROSITE" id="PS51704">
    <property type="entry name" value="GP_PDE"/>
    <property type="match status" value="1"/>
</dbReference>
<sequence length="364" mass="40702">MIPEVSEAAPLLQRNIAAIPPASFTSAYYGSDDRRRGDGRLPQCIAHRGYKAEYPENTMGAFRGAVAVGAHAIETDLHLSRDGVVVISHDATLKRCFGEKTLIKDCDWSYLSTLRTLRAPHESMPRLVDLLEYLAQPGLEDIWVLLDIKRDDDKDELIAKIAEAIASVPALRPWNQRIILGCWTASYVKTCLQHLPGFPLTHIGWSLCYARQFLRVPNVSFNMLQKILVGPRGARFLADARAAGRPVYAWTVDEPEWMEWSIRTGVDGVVTDDPKLFLEVCDRWKGGSPPALLGGAKKTAGAQEQLVQAAQEKKRALRKATGLRRWARLYTEVLVIQVLLAMVTAIFFMKVGSPAKQMRRELQI</sequence>
<dbReference type="InterPro" id="IPR017946">
    <property type="entry name" value="PLC-like_Pdiesterase_TIM-brl"/>
</dbReference>
<dbReference type="Gene3D" id="3.20.20.190">
    <property type="entry name" value="Phosphatidylinositol (PI) phosphodiesterase"/>
    <property type="match status" value="1"/>
</dbReference>
<evidence type="ECO:0000313" key="4">
    <source>
        <dbReference type="Proteomes" id="UP001174694"/>
    </source>
</evidence>
<dbReference type="EMBL" id="JANBVO010000002">
    <property type="protein sequence ID" value="KAJ9156681.1"/>
    <property type="molecule type" value="Genomic_DNA"/>
</dbReference>
<keyword evidence="4" id="KW-1185">Reference proteome</keyword>
<dbReference type="GO" id="GO:0006629">
    <property type="term" value="P:lipid metabolic process"/>
    <property type="evidence" value="ECO:0007669"/>
    <property type="project" value="InterPro"/>
</dbReference>
<organism evidence="3 4">
    <name type="scientific">Pleurostoma richardsiae</name>
    <dbReference type="NCBI Taxonomy" id="41990"/>
    <lineage>
        <taxon>Eukaryota</taxon>
        <taxon>Fungi</taxon>
        <taxon>Dikarya</taxon>
        <taxon>Ascomycota</taxon>
        <taxon>Pezizomycotina</taxon>
        <taxon>Sordariomycetes</taxon>
        <taxon>Sordariomycetidae</taxon>
        <taxon>Calosphaeriales</taxon>
        <taxon>Pleurostomataceae</taxon>
        <taxon>Pleurostoma</taxon>
    </lineage>
</organism>
<reference evidence="3" key="1">
    <citation type="submission" date="2022-07" db="EMBL/GenBank/DDBJ databases">
        <title>Fungi with potential for degradation of polypropylene.</title>
        <authorList>
            <person name="Gostincar C."/>
        </authorList>
    </citation>
    <scope>NUCLEOTIDE SEQUENCE</scope>
    <source>
        <strain evidence="3">EXF-13308</strain>
    </source>
</reference>
<name>A0AA38VPY7_9PEZI</name>
<feature type="transmembrane region" description="Helical" evidence="1">
    <location>
        <begin position="329"/>
        <end position="349"/>
    </location>
</feature>
<evidence type="ECO:0000259" key="2">
    <source>
        <dbReference type="PROSITE" id="PS51704"/>
    </source>
</evidence>
<proteinExistence type="predicted"/>